<feature type="region of interest" description="Disordered" evidence="10">
    <location>
        <begin position="476"/>
        <end position="504"/>
    </location>
</feature>
<dbReference type="SMART" id="SM00320">
    <property type="entry name" value="WD40"/>
    <property type="match status" value="7"/>
</dbReference>
<gene>
    <name evidence="13" type="primary">Necator_chrI.g2177</name>
    <name evidence="13" type="ORF">RB195_006050</name>
</gene>
<dbReference type="InterPro" id="IPR001680">
    <property type="entry name" value="WD40_rpt"/>
</dbReference>
<evidence type="ECO:0000256" key="10">
    <source>
        <dbReference type="SAM" id="MobiDB-lite"/>
    </source>
</evidence>
<dbReference type="Pfam" id="PF00400">
    <property type="entry name" value="WD40"/>
    <property type="match status" value="5"/>
</dbReference>
<dbReference type="PROSITE" id="PS51865">
    <property type="entry name" value="PDZ_GRASP"/>
    <property type="match status" value="2"/>
</dbReference>
<evidence type="ECO:0000259" key="12">
    <source>
        <dbReference type="PROSITE" id="PS51865"/>
    </source>
</evidence>
<dbReference type="CDD" id="cd00200">
    <property type="entry name" value="WD40"/>
    <property type="match status" value="1"/>
</dbReference>
<dbReference type="InterPro" id="IPR054532">
    <property type="entry name" value="TPL_SMU1_LisH-like"/>
</dbReference>
<name>A0ABR1BSL0_NECAM</name>
<dbReference type="PROSITE" id="PS50896">
    <property type="entry name" value="LISH"/>
    <property type="match status" value="1"/>
</dbReference>
<evidence type="ECO:0000256" key="7">
    <source>
        <dbReference type="ARBA" id="ARBA00025801"/>
    </source>
</evidence>
<dbReference type="InterPro" id="IPR024958">
    <property type="entry name" value="GRASP_PDZ"/>
</dbReference>
<evidence type="ECO:0000256" key="3">
    <source>
        <dbReference type="ARBA" id="ARBA00022664"/>
    </source>
</evidence>
<evidence type="ECO:0000256" key="6">
    <source>
        <dbReference type="ARBA" id="ARBA00023242"/>
    </source>
</evidence>
<dbReference type="InterPro" id="IPR006594">
    <property type="entry name" value="LisH"/>
</dbReference>
<dbReference type="InterPro" id="IPR036034">
    <property type="entry name" value="PDZ_sf"/>
</dbReference>
<evidence type="ECO:0000256" key="1">
    <source>
        <dbReference type="ARBA" id="ARBA00004324"/>
    </source>
</evidence>
<dbReference type="InterPro" id="IPR045184">
    <property type="entry name" value="SMU1"/>
</dbReference>
<evidence type="ECO:0000256" key="9">
    <source>
        <dbReference type="PROSITE-ProRule" id="PRU00221"/>
    </source>
</evidence>
<feature type="domain" description="PDZ GRASP-type" evidence="12">
    <location>
        <begin position="15"/>
        <end position="105"/>
    </location>
</feature>
<feature type="repeat" description="WD" evidence="9">
    <location>
        <begin position="891"/>
        <end position="932"/>
    </location>
</feature>
<feature type="domain" description="CTLH" evidence="11">
    <location>
        <begin position="587"/>
        <end position="639"/>
    </location>
</feature>
<evidence type="ECO:0000259" key="11">
    <source>
        <dbReference type="PROSITE" id="PS50897"/>
    </source>
</evidence>
<proteinExistence type="inferred from homology"/>
<sequence length="1054" mass="115559">MGNSESVPIPGGGTEGYHVLRVQDNSPGQAAGLEPFFDFIVSIGNIRLDKDNDTMKEILKQHVEKPIELTVYNSKTQTVRQTTVVPSELWGGQGLLGVSIRFCSFDGASQHVWHVVSVQPNSPASIAGLQSNSDYILGAESVLNQADDLIALVQANEGKPLKLYVYNVETDVVREVSLTPNSAWGGEGCLGCDIGYGYLHRIPISVDRSKSAVPPPIIATQPAKLPQPGNTGIPQVDQVSKPPAPSSFPDPSQFAAPVNISQSNSFMPPSTFPPAPPSTFTPQSTSTPMIQPQTSNGCADGHSHSHDGHSHNLSHSPSPPPALGSQTSQQNYQHPPLPPQSVPDNYYAHQQQQQQYQTYQPPQSTTQFSTATSTIGISSSMPYTSAAYSMPMTSYSPSVLTSMPPPPQPLPPTLQPSSNQAYFPPPQPPNLTPSIPSAIPSVVPSMFATGSSTATNAAFPPPPPINFPMPSLSSIGITQLAPPPTTSADSYQQQYHHGPSPSYPVASRRRQLLLKEKLCITTFNNLVCCVTPHRLFRQARSTFITDMTSIEIEAADVVRLIEQYLKENNLMRTLAVLQEETNITLNTVDSIDSFSHEITNGHWDTVLKIIQPLKLPAKKLIDLYELMVIELVELRELATARLIARQTDPMHLLKQMDPERYARLDNLINRPYFDPGEVFGDISKEKRRQAIANSLASEVNVVPPSRLLALLQQSLKWQLHQGLLPPGTQIDLFRGKAAMREQEDERYPTQLARHIKFGATSYPLSTVFSPDGQFLVSGSKDGFIEVWNFMNGKLRKDLKYQAQDNLMMMDDGVSALSFSRDSEMIVSGSVDGRIKVWRIQTGDCLRRFEKAHNAAINAVRFSKDNSHVLSCGNDHLIKVHGLKSGKCLKELRGHTSYVTDVRYLEETNQAISCSADGTLRVWNLKTAECATTFRISGDTPVNSVTPIPKTDQVIVCNRSNTLYIVNPQGQVVRSMTSGKRGSEGEFIACTVSPRGEWAYAVAEDGVLYCFPLLTGVLENTLPVSEKQVLGLAHHPNQNLIATISEDALLKLWKD</sequence>
<evidence type="ECO:0000256" key="5">
    <source>
        <dbReference type="ARBA" id="ARBA00023187"/>
    </source>
</evidence>
<feature type="repeat" description="WD" evidence="9">
    <location>
        <begin position="1021"/>
        <end position="1054"/>
    </location>
</feature>
<dbReference type="InterPro" id="IPR006595">
    <property type="entry name" value="CTLH_C"/>
</dbReference>
<dbReference type="PROSITE" id="PS50082">
    <property type="entry name" value="WD_REPEATS_2"/>
    <property type="match status" value="5"/>
</dbReference>
<comment type="caution">
    <text evidence="13">The sequence shown here is derived from an EMBL/GenBank/DDBJ whole genome shotgun (WGS) entry which is preliminary data.</text>
</comment>
<feature type="domain" description="PDZ GRASP-type" evidence="12">
    <location>
        <begin position="111"/>
        <end position="199"/>
    </location>
</feature>
<dbReference type="Gene3D" id="2.130.10.10">
    <property type="entry name" value="YVTN repeat-like/Quinoprotein amine dehydrogenase"/>
    <property type="match status" value="1"/>
</dbReference>
<keyword evidence="5" id="KW-0508">mRNA splicing</keyword>
<keyword evidence="3" id="KW-0507">mRNA processing</keyword>
<feature type="repeat" description="WD" evidence="9">
    <location>
        <begin position="849"/>
        <end position="890"/>
    </location>
</feature>
<feature type="compositionally biased region" description="Pro residues" evidence="10">
    <location>
        <begin position="403"/>
        <end position="414"/>
    </location>
</feature>
<organism evidence="13 14">
    <name type="scientific">Necator americanus</name>
    <name type="common">Human hookworm</name>
    <dbReference type="NCBI Taxonomy" id="51031"/>
    <lineage>
        <taxon>Eukaryota</taxon>
        <taxon>Metazoa</taxon>
        <taxon>Ecdysozoa</taxon>
        <taxon>Nematoda</taxon>
        <taxon>Chromadorea</taxon>
        <taxon>Rhabditida</taxon>
        <taxon>Rhabditina</taxon>
        <taxon>Rhabditomorpha</taxon>
        <taxon>Strongyloidea</taxon>
        <taxon>Ancylostomatidae</taxon>
        <taxon>Bunostominae</taxon>
        <taxon>Necator</taxon>
    </lineage>
</organism>
<protein>
    <recommendedName>
        <fullName evidence="8">WD40 repeat-containing protein SMU1</fullName>
    </recommendedName>
</protein>
<dbReference type="InterPro" id="IPR036322">
    <property type="entry name" value="WD40_repeat_dom_sf"/>
</dbReference>
<dbReference type="Proteomes" id="UP001303046">
    <property type="component" value="Unassembled WGS sequence"/>
</dbReference>
<feature type="compositionally biased region" description="Pro residues" evidence="10">
    <location>
        <begin position="270"/>
        <end position="279"/>
    </location>
</feature>
<evidence type="ECO:0000256" key="8">
    <source>
        <dbReference type="ARBA" id="ARBA00026184"/>
    </source>
</evidence>
<reference evidence="13 14" key="1">
    <citation type="submission" date="2023-08" db="EMBL/GenBank/DDBJ databases">
        <title>A Necator americanus chromosomal reference genome.</title>
        <authorList>
            <person name="Ilik V."/>
            <person name="Petrzelkova K.J."/>
            <person name="Pardy F."/>
            <person name="Fuh T."/>
            <person name="Niatou-Singa F.S."/>
            <person name="Gouil Q."/>
            <person name="Baker L."/>
            <person name="Ritchie M.E."/>
            <person name="Jex A.R."/>
            <person name="Gazzola D."/>
            <person name="Li H."/>
            <person name="Toshio Fujiwara R."/>
            <person name="Zhan B."/>
            <person name="Aroian R.V."/>
            <person name="Pafco B."/>
            <person name="Schwarz E.M."/>
        </authorList>
    </citation>
    <scope>NUCLEOTIDE SEQUENCE [LARGE SCALE GENOMIC DNA]</scope>
    <source>
        <strain evidence="13 14">Aroian</strain>
        <tissue evidence="13">Whole animal</tissue>
    </source>
</reference>
<comment type="similarity">
    <text evidence="7">Belongs to the WD repeat SMU1 family.</text>
</comment>
<dbReference type="InterPro" id="IPR020472">
    <property type="entry name" value="WD40_PAC1"/>
</dbReference>
<accession>A0ABR1BSL0</accession>
<evidence type="ECO:0000256" key="4">
    <source>
        <dbReference type="ARBA" id="ARBA00022737"/>
    </source>
</evidence>
<dbReference type="EMBL" id="JAVFWL010000001">
    <property type="protein sequence ID" value="KAK6728761.1"/>
    <property type="molecule type" value="Genomic_DNA"/>
</dbReference>
<dbReference type="PROSITE" id="PS00678">
    <property type="entry name" value="WD_REPEATS_1"/>
    <property type="match status" value="2"/>
</dbReference>
<dbReference type="PROSITE" id="PS50294">
    <property type="entry name" value="WD_REPEATS_REGION"/>
    <property type="match status" value="4"/>
</dbReference>
<dbReference type="SUPFAM" id="SSF50156">
    <property type="entry name" value="PDZ domain-like"/>
    <property type="match status" value="2"/>
</dbReference>
<dbReference type="PANTHER" id="PTHR22848">
    <property type="entry name" value="WD40 REPEAT PROTEIN"/>
    <property type="match status" value="1"/>
</dbReference>
<feature type="repeat" description="WD" evidence="9">
    <location>
        <begin position="806"/>
        <end position="847"/>
    </location>
</feature>
<evidence type="ECO:0000313" key="13">
    <source>
        <dbReference type="EMBL" id="KAK6728761.1"/>
    </source>
</evidence>
<keyword evidence="4" id="KW-0677">Repeat</keyword>
<evidence type="ECO:0000256" key="2">
    <source>
        <dbReference type="ARBA" id="ARBA00022574"/>
    </source>
</evidence>
<feature type="compositionally biased region" description="Basic and acidic residues" evidence="10">
    <location>
        <begin position="301"/>
        <end position="310"/>
    </location>
</feature>
<dbReference type="SMART" id="SM00668">
    <property type="entry name" value="CTLH"/>
    <property type="match status" value="1"/>
</dbReference>
<feature type="compositionally biased region" description="Polar residues" evidence="10">
    <location>
        <begin position="324"/>
        <end position="333"/>
    </location>
</feature>
<feature type="compositionally biased region" description="Polar residues" evidence="10">
    <location>
        <begin position="486"/>
        <end position="495"/>
    </location>
</feature>
<dbReference type="SUPFAM" id="SSF50978">
    <property type="entry name" value="WD40 repeat-like"/>
    <property type="match status" value="1"/>
</dbReference>
<feature type="region of interest" description="Disordered" evidence="10">
    <location>
        <begin position="396"/>
        <end position="431"/>
    </location>
</feature>
<evidence type="ECO:0000313" key="14">
    <source>
        <dbReference type="Proteomes" id="UP001303046"/>
    </source>
</evidence>
<keyword evidence="6" id="KW-0539">Nucleus</keyword>
<dbReference type="PRINTS" id="PR00320">
    <property type="entry name" value="GPROTEINBRPT"/>
</dbReference>
<feature type="compositionally biased region" description="Low complexity" evidence="10">
    <location>
        <begin position="350"/>
        <end position="367"/>
    </location>
</feature>
<comment type="subcellular location">
    <subcellularLocation>
        <location evidence="1">Nucleus speckle</location>
    </subcellularLocation>
</comment>
<dbReference type="Pfam" id="PF04495">
    <property type="entry name" value="GRASP55_65"/>
    <property type="match status" value="1"/>
</dbReference>
<keyword evidence="2 9" id="KW-0853">WD repeat</keyword>
<dbReference type="PROSITE" id="PS50897">
    <property type="entry name" value="CTLH"/>
    <property type="match status" value="1"/>
</dbReference>
<dbReference type="SMART" id="SM00667">
    <property type="entry name" value="LisH"/>
    <property type="match status" value="1"/>
</dbReference>
<keyword evidence="14" id="KW-1185">Reference proteome</keyword>
<dbReference type="Gene3D" id="2.30.42.10">
    <property type="match status" value="2"/>
</dbReference>
<dbReference type="InterPro" id="IPR019775">
    <property type="entry name" value="WD40_repeat_CS"/>
</dbReference>
<feature type="repeat" description="WD" evidence="9">
    <location>
        <begin position="768"/>
        <end position="797"/>
    </location>
</feature>
<dbReference type="Pfam" id="PF17814">
    <property type="entry name" value="LisH_TPL"/>
    <property type="match status" value="1"/>
</dbReference>
<dbReference type="InterPro" id="IPR015943">
    <property type="entry name" value="WD40/YVTN_repeat-like_dom_sf"/>
</dbReference>
<feature type="region of interest" description="Disordered" evidence="10">
    <location>
        <begin position="213"/>
        <end position="367"/>
    </location>
</feature>